<evidence type="ECO:0000313" key="4">
    <source>
        <dbReference type="EMBL" id="MEA5138629.1"/>
    </source>
</evidence>
<feature type="transmembrane region" description="Helical" evidence="1">
    <location>
        <begin position="887"/>
        <end position="906"/>
    </location>
</feature>
<dbReference type="PANTHER" id="PTHR10098">
    <property type="entry name" value="RAPSYN-RELATED"/>
    <property type="match status" value="1"/>
</dbReference>
<protein>
    <submittedName>
        <fullName evidence="4">CHAT domain-containing protein</fullName>
    </submittedName>
</protein>
<dbReference type="InterPro" id="IPR019734">
    <property type="entry name" value="TPR_rpt"/>
</dbReference>
<keyword evidence="2" id="KW-0732">Signal</keyword>
<comment type="caution">
    <text evidence="4">The sequence shown here is derived from an EMBL/GenBank/DDBJ whole genome shotgun (WGS) entry which is preliminary data.</text>
</comment>
<keyword evidence="5" id="KW-1185">Reference proteome</keyword>
<dbReference type="InterPro" id="IPR011990">
    <property type="entry name" value="TPR-like_helical_dom_sf"/>
</dbReference>
<evidence type="ECO:0000256" key="1">
    <source>
        <dbReference type="SAM" id="Phobius"/>
    </source>
</evidence>
<feature type="domain" description="CHAT" evidence="3">
    <location>
        <begin position="606"/>
        <end position="877"/>
    </location>
</feature>
<sequence>MKKKLLILSLFLFSYNYTISANTQNSSSIRTIRNFEKNLTNLEDSIFINPYLKTIFQIKKNLISIQKSKLPQLSKSTLELKFKVSLAYIYRELNQIDSSYYCSNEISNILEKYPIIQKNEPLYVATHWGNFGQLFQTSYHYYTRAISCFEEGLRTYKYIKNTQKRIKQKINLLNNLGNVYDVLNKNDIAASCYRQIEKYQLNSLNNNYIIYTSIGWNHIRCKEYSKAITSFKKSLNIVRTRLKNKDTNLSDEDIALGLFDLGMAHSYNSNYADSDKYLDYTINYYRKKHKDKNKYLSLALFQKAQNAYASTNYSTGLTYTQKAIRAIVVEFEEDDFNKNPQLSQIIIDYPTLFHILSFKGKILSQLYKNKLSGKNLDLIVNSYHLAVKLSTMFRKRIEHPADKLVLNQNNTTVFDNAIDAAYRSFYQEPTIKKVNVLLSIIENTKALALSDKISVEKIKLNSNILKIENEERAEEKKNILLKEKIAEIRLDRAKYDSLKSELHKSDIKLASYQKLKFDNMFPKSGRNNLSNNDVNVYEIIANLSPKSVYINYSISNDFQVYVLAINHEKVMFKKLANKPSIKKTIDDFTKSLTKNPTVFSYEGANLSQDIYNYLLKPIEPMLINQNRLIISRDGSLNYLPFETLETGLPKNDKLINHFAISYQYTALSFILRKNKDEYTPNKILTVAPFTTNQKTPEGKILNALETLPKTRDEQIFKDKDASKQNFINNIEKYNVLNLECHSVADSANFDNSYIIFSPKSEHWQLGYNEILTLDLSKCKLLILASCNSANGRNEAYEGVLSLGYAFYKAGSQSVIAAQWEAHDRSSVFIMSRFYHYINEGEEKDFALQKAKIDFLESSLGKELDHPFFWANLTLTGNINAIESSTSLYLYFLLIIPILVIIVWFLYKKKNKIQLF</sequence>
<gene>
    <name evidence="4" type="ORF">VB248_05785</name>
</gene>
<accession>A0ABU5Q733</accession>
<name>A0ABU5Q733_9BACT</name>
<feature type="chain" id="PRO_5045057562" evidence="2">
    <location>
        <begin position="21"/>
        <end position="915"/>
    </location>
</feature>
<evidence type="ECO:0000313" key="5">
    <source>
        <dbReference type="Proteomes" id="UP001302949"/>
    </source>
</evidence>
<keyword evidence="1" id="KW-0472">Membrane</keyword>
<evidence type="ECO:0000256" key="2">
    <source>
        <dbReference type="SAM" id="SignalP"/>
    </source>
</evidence>
<reference evidence="4 5" key="1">
    <citation type="submission" date="2023-12" db="EMBL/GenBank/DDBJ databases">
        <title>Novel species of the genus Arcicella isolated from rivers.</title>
        <authorList>
            <person name="Lu H."/>
        </authorList>
    </citation>
    <scope>NUCLEOTIDE SEQUENCE [LARGE SCALE GENOMIC DNA]</scope>
    <source>
        <strain evidence="4 5">KCTC 23307</strain>
    </source>
</reference>
<dbReference type="PANTHER" id="PTHR10098:SF108">
    <property type="entry name" value="TETRATRICOPEPTIDE REPEAT PROTEIN 28"/>
    <property type="match status" value="1"/>
</dbReference>
<dbReference type="SMART" id="SM00028">
    <property type="entry name" value="TPR"/>
    <property type="match status" value="3"/>
</dbReference>
<dbReference type="Pfam" id="PF12770">
    <property type="entry name" value="CHAT"/>
    <property type="match status" value="1"/>
</dbReference>
<proteinExistence type="predicted"/>
<keyword evidence="1" id="KW-1133">Transmembrane helix</keyword>
<dbReference type="Gene3D" id="1.25.40.10">
    <property type="entry name" value="Tetratricopeptide repeat domain"/>
    <property type="match status" value="1"/>
</dbReference>
<feature type="signal peptide" evidence="2">
    <location>
        <begin position="1"/>
        <end position="20"/>
    </location>
</feature>
<dbReference type="RefSeq" id="WP_323295796.1">
    <property type="nucleotide sequence ID" value="NZ_JAYFUM010000006.1"/>
</dbReference>
<evidence type="ECO:0000259" key="3">
    <source>
        <dbReference type="Pfam" id="PF12770"/>
    </source>
</evidence>
<dbReference type="SUPFAM" id="SSF48452">
    <property type="entry name" value="TPR-like"/>
    <property type="match status" value="1"/>
</dbReference>
<dbReference type="Proteomes" id="UP001302949">
    <property type="component" value="Unassembled WGS sequence"/>
</dbReference>
<dbReference type="EMBL" id="JAYFUM010000006">
    <property type="protein sequence ID" value="MEA5138629.1"/>
    <property type="molecule type" value="Genomic_DNA"/>
</dbReference>
<dbReference type="InterPro" id="IPR024983">
    <property type="entry name" value="CHAT_dom"/>
</dbReference>
<organism evidence="4 5">
    <name type="scientific">Arcicella rigui</name>
    <dbReference type="NCBI Taxonomy" id="797020"/>
    <lineage>
        <taxon>Bacteria</taxon>
        <taxon>Pseudomonadati</taxon>
        <taxon>Bacteroidota</taxon>
        <taxon>Cytophagia</taxon>
        <taxon>Cytophagales</taxon>
        <taxon>Flectobacillaceae</taxon>
        <taxon>Arcicella</taxon>
    </lineage>
</organism>
<keyword evidence="1" id="KW-0812">Transmembrane</keyword>